<dbReference type="EMBL" id="CAJNOG010000808">
    <property type="protein sequence ID" value="CAF1362454.1"/>
    <property type="molecule type" value="Genomic_DNA"/>
</dbReference>
<dbReference type="SUPFAM" id="SSF56399">
    <property type="entry name" value="ADP-ribosylation"/>
    <property type="match status" value="1"/>
</dbReference>
<protein>
    <recommendedName>
        <fullName evidence="9">NAD(P)(+)--arginine ADP-ribosyltransferase</fullName>
        <ecNumber evidence="9">2.4.2.31</ecNumber>
    </recommendedName>
    <alternativeName>
        <fullName evidence="9">Mono(ADP-ribosyl)transferase</fullName>
    </alternativeName>
</protein>
<dbReference type="EMBL" id="CAJNOE010000521">
    <property type="protein sequence ID" value="CAF1254602.1"/>
    <property type="molecule type" value="Genomic_DNA"/>
</dbReference>
<evidence type="ECO:0000256" key="2">
    <source>
        <dbReference type="ARBA" id="ARBA00022676"/>
    </source>
</evidence>
<dbReference type="EMBL" id="CAJNON010000804">
    <property type="protein sequence ID" value="CAF1381685.1"/>
    <property type="molecule type" value="Genomic_DNA"/>
</dbReference>
<evidence type="ECO:0000313" key="12">
    <source>
        <dbReference type="EMBL" id="CAF1381685.1"/>
    </source>
</evidence>
<keyword evidence="5" id="KW-0677">Repeat</keyword>
<keyword evidence="2 9" id="KW-0328">Glycosyltransferase</keyword>
<feature type="repeat" description="TPR" evidence="8">
    <location>
        <begin position="412"/>
        <end position="445"/>
    </location>
</feature>
<dbReference type="GO" id="GO:0016779">
    <property type="term" value="F:nucleotidyltransferase activity"/>
    <property type="evidence" value="ECO:0007669"/>
    <property type="project" value="UniProtKB-KW"/>
</dbReference>
<dbReference type="Proteomes" id="UP000663881">
    <property type="component" value="Unassembled WGS sequence"/>
</dbReference>
<dbReference type="Pfam" id="PF13374">
    <property type="entry name" value="TPR_10"/>
    <property type="match status" value="1"/>
</dbReference>
<evidence type="ECO:0000256" key="4">
    <source>
        <dbReference type="ARBA" id="ARBA00022695"/>
    </source>
</evidence>
<evidence type="ECO:0000313" key="14">
    <source>
        <dbReference type="EMBL" id="CAF3834549.1"/>
    </source>
</evidence>
<dbReference type="Gene3D" id="1.25.40.10">
    <property type="entry name" value="Tetratricopeptide repeat domain"/>
    <property type="match status" value="3"/>
</dbReference>
<comment type="caution">
    <text evidence="12">The sequence shown here is derived from an EMBL/GenBank/DDBJ whole genome shotgun (WGS) entry which is preliminary data.</text>
</comment>
<dbReference type="Proteomes" id="UP000663845">
    <property type="component" value="Unassembled WGS sequence"/>
</dbReference>
<comment type="catalytic activity">
    <reaction evidence="7 9">
        <text>L-arginyl-[protein] + NAD(+) = N(omega)-(ADP-D-ribosyl)-L-arginyl-[protein] + nicotinamide + H(+)</text>
        <dbReference type="Rhea" id="RHEA:19149"/>
        <dbReference type="Rhea" id="RHEA-COMP:10532"/>
        <dbReference type="Rhea" id="RHEA-COMP:15087"/>
        <dbReference type="ChEBI" id="CHEBI:15378"/>
        <dbReference type="ChEBI" id="CHEBI:17154"/>
        <dbReference type="ChEBI" id="CHEBI:29965"/>
        <dbReference type="ChEBI" id="CHEBI:57540"/>
        <dbReference type="ChEBI" id="CHEBI:142554"/>
        <dbReference type="EC" id="2.4.2.31"/>
    </reaction>
</comment>
<dbReference type="Pfam" id="PF13424">
    <property type="entry name" value="TPR_12"/>
    <property type="match status" value="2"/>
</dbReference>
<evidence type="ECO:0000256" key="6">
    <source>
        <dbReference type="ARBA" id="ARBA00022803"/>
    </source>
</evidence>
<dbReference type="EMBL" id="CAJOBB010002693">
    <property type="protein sequence ID" value="CAF3990938.1"/>
    <property type="molecule type" value="Genomic_DNA"/>
</dbReference>
<dbReference type="PROSITE" id="PS51996">
    <property type="entry name" value="TR_MART"/>
    <property type="match status" value="1"/>
</dbReference>
<keyword evidence="9" id="KW-0521">NADP</keyword>
<dbReference type="EMBL" id="CAJOAY010000587">
    <property type="protein sequence ID" value="CAF3697701.1"/>
    <property type="molecule type" value="Genomic_DNA"/>
</dbReference>
<dbReference type="Proteomes" id="UP000663860">
    <property type="component" value="Unassembled WGS sequence"/>
</dbReference>
<keyword evidence="6 8" id="KW-0802">TPR repeat</keyword>
<dbReference type="GO" id="GO:0106274">
    <property type="term" value="F:NAD+-protein-arginine ADP-ribosyltransferase activity"/>
    <property type="evidence" value="ECO:0007669"/>
    <property type="project" value="UniProtKB-EC"/>
</dbReference>
<dbReference type="Proteomes" id="UP000663891">
    <property type="component" value="Unassembled WGS sequence"/>
</dbReference>
<dbReference type="InterPro" id="IPR011990">
    <property type="entry name" value="TPR-like_helical_dom_sf"/>
</dbReference>
<evidence type="ECO:0000313" key="13">
    <source>
        <dbReference type="EMBL" id="CAF3697701.1"/>
    </source>
</evidence>
<evidence type="ECO:0000256" key="5">
    <source>
        <dbReference type="ARBA" id="ARBA00022737"/>
    </source>
</evidence>
<keyword evidence="3 9" id="KW-0808">Transferase</keyword>
<evidence type="ECO:0000256" key="7">
    <source>
        <dbReference type="ARBA" id="ARBA00047597"/>
    </source>
</evidence>
<evidence type="ECO:0000256" key="9">
    <source>
        <dbReference type="RuleBase" id="RU361228"/>
    </source>
</evidence>
<dbReference type="InterPro" id="IPR019734">
    <property type="entry name" value="TPR_rpt"/>
</dbReference>
<dbReference type="PANTHER" id="PTHR45641">
    <property type="entry name" value="TETRATRICOPEPTIDE REPEAT PROTEIN (AFU_ORTHOLOGUE AFUA_6G03870)"/>
    <property type="match status" value="1"/>
</dbReference>
<dbReference type="EC" id="2.4.2.31" evidence="9"/>
<dbReference type="AlphaFoldDB" id="A0A815JMG7"/>
<evidence type="ECO:0000256" key="3">
    <source>
        <dbReference type="ARBA" id="ARBA00022679"/>
    </source>
</evidence>
<sequence length="641" mass="75774">MKYLKHARFYERIVVIVVISHDEEETFITTENVSRLYQYRQIQMMITISFTNIKDDHINIILSINTQDNASKEIQKFQDYQSLIVQLQQLMDEAEDFDDGLFAVFNQREKALRDVRQELGAFVWGQSYRVVLMTMPHHSKEAKQEMLAEFRAYYQHNHHELLAIDDFERTYRSGDAIRWYTKPCFLFRLINKALRTEDICAFYTFRYFIIDLCTQLEEAVDKTASSTKIFRVYRGSRLSRDEVEQLQVGMLVTANGFLSSSRDLNVAQQFISIDPVTGVSPSRSRMDKRQYVLFEIDVDLIHSPYTTAVDVSRQSTMPHEDEVIFNLATTFTITHINYDTEHYLWHIQILSSSEVAELSRTYNMFVRKRLNEVNGILMCGHYLTEIYSNYTEAMRYFHHLLRSKTVDDNDRPAIYYHLGRAYRFMGKYQQAITYFKCAQLFQRRKLPQSSFDYGRTLRGLSNVYSDMEDTTRALYFEEKAIAIHRNCLPDDHIEISFHLNRLAYIHWQQKQYERALIFVENALLYFKQKMLTDYPAEARSLHVMGLIQHSLGNRQQALDFFKKALHMRESLLADDHPFVAQTCHELSILYAEQDDEYAMALEYAQRALNIRKKKLSPNHIDVKRSIELFERLSQRLDATSC</sequence>
<evidence type="ECO:0000313" key="10">
    <source>
        <dbReference type="EMBL" id="CAF1254602.1"/>
    </source>
</evidence>
<comment type="similarity">
    <text evidence="1 9">Belongs to the Arg-specific ADP-ribosyltransferase family.</text>
</comment>
<dbReference type="Gene3D" id="3.90.176.10">
    <property type="entry name" value="Toxin ADP-ribosyltransferase, Chain A, domain 1"/>
    <property type="match status" value="1"/>
</dbReference>
<dbReference type="SUPFAM" id="SSF48452">
    <property type="entry name" value="TPR-like"/>
    <property type="match status" value="1"/>
</dbReference>
<evidence type="ECO:0000256" key="8">
    <source>
        <dbReference type="PROSITE-ProRule" id="PRU00339"/>
    </source>
</evidence>
<dbReference type="Proteomes" id="UP000663868">
    <property type="component" value="Unassembled WGS sequence"/>
</dbReference>
<evidence type="ECO:0000313" key="11">
    <source>
        <dbReference type="EMBL" id="CAF1362454.1"/>
    </source>
</evidence>
<dbReference type="SMART" id="SM00028">
    <property type="entry name" value="TPR"/>
    <property type="match status" value="5"/>
</dbReference>
<evidence type="ECO:0000313" key="15">
    <source>
        <dbReference type="EMBL" id="CAF3990938.1"/>
    </source>
</evidence>
<dbReference type="InterPro" id="IPR000768">
    <property type="entry name" value="ART"/>
</dbReference>
<evidence type="ECO:0000313" key="16">
    <source>
        <dbReference type="Proteomes" id="UP000663891"/>
    </source>
</evidence>
<dbReference type="PROSITE" id="PS50005">
    <property type="entry name" value="TPR"/>
    <property type="match status" value="2"/>
</dbReference>
<dbReference type="Proteomes" id="UP000663844">
    <property type="component" value="Unassembled WGS sequence"/>
</dbReference>
<gene>
    <name evidence="10" type="ORF">IZO911_LOCUS31540</name>
    <name evidence="11" type="ORF">JYZ213_LOCUS35658</name>
    <name evidence="15" type="ORF">KXQ929_LOCUS27901</name>
    <name evidence="13" type="ORF">OKA104_LOCUS12267</name>
    <name evidence="14" type="ORF">OXD698_LOCUS20277</name>
    <name evidence="12" type="ORF">VCS650_LOCUS35440</name>
</gene>
<dbReference type="PANTHER" id="PTHR45641:SF19">
    <property type="entry name" value="NEPHROCYSTIN-3"/>
    <property type="match status" value="1"/>
</dbReference>
<dbReference type="Pfam" id="PF01129">
    <property type="entry name" value="ART"/>
    <property type="match status" value="1"/>
</dbReference>
<organism evidence="12 16">
    <name type="scientific">Adineta steineri</name>
    <dbReference type="NCBI Taxonomy" id="433720"/>
    <lineage>
        <taxon>Eukaryota</taxon>
        <taxon>Metazoa</taxon>
        <taxon>Spiralia</taxon>
        <taxon>Gnathifera</taxon>
        <taxon>Rotifera</taxon>
        <taxon>Eurotatoria</taxon>
        <taxon>Bdelloidea</taxon>
        <taxon>Adinetida</taxon>
        <taxon>Adinetidae</taxon>
        <taxon>Adineta</taxon>
    </lineage>
</organism>
<feature type="repeat" description="TPR" evidence="8">
    <location>
        <begin position="538"/>
        <end position="571"/>
    </location>
</feature>
<dbReference type="OrthoDB" id="39271at2759"/>
<name>A0A815JMG7_9BILA</name>
<accession>A0A815JMG7</accession>
<dbReference type="EMBL" id="CAJOAZ010001600">
    <property type="protein sequence ID" value="CAF3834549.1"/>
    <property type="molecule type" value="Genomic_DNA"/>
</dbReference>
<reference evidence="12" key="1">
    <citation type="submission" date="2021-02" db="EMBL/GenBank/DDBJ databases">
        <authorList>
            <person name="Nowell W R."/>
        </authorList>
    </citation>
    <scope>NUCLEOTIDE SEQUENCE</scope>
</reference>
<proteinExistence type="inferred from homology"/>
<keyword evidence="9" id="KW-0520">NAD</keyword>
<evidence type="ECO:0000256" key="1">
    <source>
        <dbReference type="ARBA" id="ARBA00009558"/>
    </source>
</evidence>
<keyword evidence="4" id="KW-0548">Nucleotidyltransferase</keyword>